<sequence>MQYKSLILLASIALFLGSCGINRELAYFKGQQDTTLTLAQHSYEPSIQIGDILFIGVSSSDPQSSALFNSVNAVPANNAAGANFMTQSVTPGLLVDNQGSIQLPKIGKLTVKGMTKSELTQALQIALIPYLKDPVISIRFMNYRVTVLGEVVRPSTFNVSNERISVLEALGMAGDLTAYGNRNNVLVIHENEGKKEFHRVNLNKMELFQSQHFYLQSNDVVYVEPNKAKSYLGSETSVYLPAIISSATLLVLVVNNFFK</sequence>
<evidence type="ECO:0000313" key="18">
    <source>
        <dbReference type="EMBL" id="MDU0808913.1"/>
    </source>
</evidence>
<organism evidence="18 19">
    <name type="scientific">Aquirufa regiilacus</name>
    <dbReference type="NCBI Taxonomy" id="3024868"/>
    <lineage>
        <taxon>Bacteria</taxon>
        <taxon>Pseudomonadati</taxon>
        <taxon>Bacteroidota</taxon>
        <taxon>Cytophagia</taxon>
        <taxon>Cytophagales</taxon>
        <taxon>Flectobacillaceae</taxon>
        <taxon>Aquirufa</taxon>
    </lineage>
</organism>
<keyword evidence="13" id="KW-0998">Cell outer membrane</keyword>
<keyword evidence="8" id="KW-0625">Polysaccharide transport</keyword>
<evidence type="ECO:0000256" key="7">
    <source>
        <dbReference type="ARBA" id="ARBA00022729"/>
    </source>
</evidence>
<dbReference type="PANTHER" id="PTHR33619:SF3">
    <property type="entry name" value="POLYSACCHARIDE EXPORT PROTEIN GFCE-RELATED"/>
    <property type="match status" value="1"/>
</dbReference>
<evidence type="ECO:0000256" key="6">
    <source>
        <dbReference type="ARBA" id="ARBA00022692"/>
    </source>
</evidence>
<dbReference type="RefSeq" id="WP_315577224.1">
    <property type="nucleotide sequence ID" value="NZ_JARDXH010000006.1"/>
</dbReference>
<comment type="subcellular location">
    <subcellularLocation>
        <location evidence="1">Cell outer membrane</location>
        <topology evidence="1">Multi-pass membrane protein</topology>
    </subcellularLocation>
</comment>
<protein>
    <submittedName>
        <fullName evidence="18">Polysaccharide biosynthesis/export family protein</fullName>
    </submittedName>
</protein>
<feature type="domain" description="Polysaccharide export protein N-terminal" evidence="16">
    <location>
        <begin position="42"/>
        <end position="139"/>
    </location>
</feature>
<dbReference type="Pfam" id="PF02563">
    <property type="entry name" value="Poly_export"/>
    <property type="match status" value="1"/>
</dbReference>
<dbReference type="EMBL" id="JAVNWW010000003">
    <property type="protein sequence ID" value="MDU0808913.1"/>
    <property type="molecule type" value="Genomic_DNA"/>
</dbReference>
<keyword evidence="4" id="KW-1134">Transmembrane beta strand</keyword>
<keyword evidence="9" id="KW-0406">Ion transport</keyword>
<evidence type="ECO:0000259" key="17">
    <source>
        <dbReference type="Pfam" id="PF22461"/>
    </source>
</evidence>
<comment type="similarity">
    <text evidence="2">Belongs to the BexD/CtrA/VexA family.</text>
</comment>
<dbReference type="InterPro" id="IPR054765">
    <property type="entry name" value="SLBB_dom"/>
</dbReference>
<evidence type="ECO:0000256" key="14">
    <source>
        <dbReference type="ARBA" id="ARBA00023288"/>
    </source>
</evidence>
<keyword evidence="7" id="KW-0732">Signal</keyword>
<feature type="domain" description="SLBB" evidence="17">
    <location>
        <begin position="144"/>
        <end position="223"/>
    </location>
</feature>
<keyword evidence="5" id="KW-0762">Sugar transport</keyword>
<evidence type="ECO:0000256" key="12">
    <source>
        <dbReference type="ARBA" id="ARBA00023139"/>
    </source>
</evidence>
<keyword evidence="10" id="KW-0626">Porin</keyword>
<evidence type="ECO:0000256" key="2">
    <source>
        <dbReference type="ARBA" id="ARBA00009450"/>
    </source>
</evidence>
<dbReference type="InterPro" id="IPR003715">
    <property type="entry name" value="Poly_export_N"/>
</dbReference>
<reference evidence="18 19" key="1">
    <citation type="submission" date="2023-09" db="EMBL/GenBank/DDBJ databases">
        <title>Aquirufa genomes.</title>
        <authorList>
            <person name="Pitt A."/>
        </authorList>
    </citation>
    <scope>NUCLEOTIDE SEQUENCE [LARGE SCALE GENOMIC DNA]</scope>
    <source>
        <strain evidence="18 19">LEOWEIH-7C</strain>
    </source>
</reference>
<evidence type="ECO:0000256" key="9">
    <source>
        <dbReference type="ARBA" id="ARBA00023065"/>
    </source>
</evidence>
<dbReference type="Proteomes" id="UP001249959">
    <property type="component" value="Unassembled WGS sequence"/>
</dbReference>
<feature type="transmembrane region" description="Helical" evidence="15">
    <location>
        <begin position="238"/>
        <end position="258"/>
    </location>
</feature>
<dbReference type="Gene3D" id="3.10.560.10">
    <property type="entry name" value="Outer membrane lipoprotein wza domain like"/>
    <property type="match status" value="1"/>
</dbReference>
<proteinExistence type="inferred from homology"/>
<accession>A0ABU3TSR5</accession>
<evidence type="ECO:0000256" key="5">
    <source>
        <dbReference type="ARBA" id="ARBA00022597"/>
    </source>
</evidence>
<evidence type="ECO:0000259" key="16">
    <source>
        <dbReference type="Pfam" id="PF02563"/>
    </source>
</evidence>
<evidence type="ECO:0000256" key="10">
    <source>
        <dbReference type="ARBA" id="ARBA00023114"/>
    </source>
</evidence>
<evidence type="ECO:0000256" key="4">
    <source>
        <dbReference type="ARBA" id="ARBA00022452"/>
    </source>
</evidence>
<evidence type="ECO:0000313" key="19">
    <source>
        <dbReference type="Proteomes" id="UP001249959"/>
    </source>
</evidence>
<dbReference type="PROSITE" id="PS51257">
    <property type="entry name" value="PROKAR_LIPOPROTEIN"/>
    <property type="match status" value="1"/>
</dbReference>
<dbReference type="InterPro" id="IPR049712">
    <property type="entry name" value="Poly_export"/>
</dbReference>
<evidence type="ECO:0000256" key="1">
    <source>
        <dbReference type="ARBA" id="ARBA00004571"/>
    </source>
</evidence>
<dbReference type="Pfam" id="PF22461">
    <property type="entry name" value="SLBB_2"/>
    <property type="match status" value="1"/>
</dbReference>
<evidence type="ECO:0000256" key="8">
    <source>
        <dbReference type="ARBA" id="ARBA00023047"/>
    </source>
</evidence>
<gene>
    <name evidence="18" type="ORF">PQG45_07685</name>
</gene>
<keyword evidence="12" id="KW-0564">Palmitate</keyword>
<keyword evidence="6 15" id="KW-0812">Transmembrane</keyword>
<evidence type="ECO:0000256" key="15">
    <source>
        <dbReference type="SAM" id="Phobius"/>
    </source>
</evidence>
<keyword evidence="15" id="KW-1133">Transmembrane helix</keyword>
<keyword evidence="11 15" id="KW-0472">Membrane</keyword>
<name>A0ABU3TSR5_9BACT</name>
<comment type="caution">
    <text evidence="18">The sequence shown here is derived from an EMBL/GenBank/DDBJ whole genome shotgun (WGS) entry which is preliminary data.</text>
</comment>
<keyword evidence="3" id="KW-0813">Transport</keyword>
<keyword evidence="19" id="KW-1185">Reference proteome</keyword>
<keyword evidence="14" id="KW-0449">Lipoprotein</keyword>
<evidence type="ECO:0000256" key="13">
    <source>
        <dbReference type="ARBA" id="ARBA00023237"/>
    </source>
</evidence>
<dbReference type="PANTHER" id="PTHR33619">
    <property type="entry name" value="POLYSACCHARIDE EXPORT PROTEIN GFCE-RELATED"/>
    <property type="match status" value="1"/>
</dbReference>
<evidence type="ECO:0000256" key="3">
    <source>
        <dbReference type="ARBA" id="ARBA00022448"/>
    </source>
</evidence>
<evidence type="ECO:0000256" key="11">
    <source>
        <dbReference type="ARBA" id="ARBA00023136"/>
    </source>
</evidence>